<dbReference type="SUPFAM" id="SSF58087">
    <property type="entry name" value="Variant surface glycoprotein (N-terminal domain)"/>
    <property type="match status" value="1"/>
</dbReference>
<evidence type="ECO:0000256" key="1">
    <source>
        <dbReference type="ARBA" id="ARBA00004609"/>
    </source>
</evidence>
<dbReference type="Pfam" id="PF00913">
    <property type="entry name" value="Trypan_glycop"/>
    <property type="match status" value="1"/>
</dbReference>
<feature type="chain" id="PRO_5012662777" evidence="8">
    <location>
        <begin position="22"/>
        <end position="449"/>
    </location>
</feature>
<evidence type="ECO:0000256" key="4">
    <source>
        <dbReference type="ARBA" id="ARBA00023136"/>
    </source>
</evidence>
<keyword evidence="4" id="KW-0472">Membrane</keyword>
<keyword evidence="5" id="KW-0325">Glycoprotein</keyword>
<protein>
    <submittedName>
        <fullName evidence="10">Variant surface glycoprotein</fullName>
    </submittedName>
</protein>
<evidence type="ECO:0000256" key="8">
    <source>
        <dbReference type="SAM" id="SignalP"/>
    </source>
</evidence>
<proteinExistence type="predicted"/>
<evidence type="ECO:0000256" key="2">
    <source>
        <dbReference type="ARBA" id="ARBA00022475"/>
    </source>
</evidence>
<reference evidence="10" key="1">
    <citation type="submission" date="2016-12" db="EMBL/GenBank/DDBJ databases">
        <title>Extending the VSGnome of Trypanosoma brucei strain TREU927.</title>
        <authorList>
            <person name="Cross G.A."/>
        </authorList>
    </citation>
    <scope>NUCLEOTIDE SEQUENCE</scope>
    <source>
        <strain evidence="10">Tb927.99.594</strain>
    </source>
</reference>
<dbReference type="Gene3D" id="4.10.110.20">
    <property type="entry name" value="Variant surface glycoprotein MITAT 1.2, VSG 221, C-terminal domain"/>
    <property type="match status" value="1"/>
</dbReference>
<accession>A0A1V0FY32</accession>
<keyword evidence="8" id="KW-0732">Signal</keyword>
<feature type="compositionally biased region" description="Basic and acidic residues" evidence="7">
    <location>
        <begin position="408"/>
        <end position="422"/>
    </location>
</feature>
<evidence type="ECO:0000256" key="5">
    <source>
        <dbReference type="ARBA" id="ARBA00023180"/>
    </source>
</evidence>
<dbReference type="InterPro" id="IPR001812">
    <property type="entry name" value="Trypano_VSG_A_N_dom"/>
</dbReference>
<dbReference type="GO" id="GO:0005886">
    <property type="term" value="C:plasma membrane"/>
    <property type="evidence" value="ECO:0007669"/>
    <property type="project" value="UniProtKB-SubCell"/>
</dbReference>
<dbReference type="Gene3D" id="3.90.150.10">
    <property type="entry name" value="Variant Surface Glycoprotein, subunit A domain 1"/>
    <property type="match status" value="1"/>
</dbReference>
<dbReference type="VEuPathDB" id="TriTrypDB:Tb11.v5.0115"/>
<dbReference type="VEuPathDB" id="TriTrypDB:Tb427_000123200"/>
<feature type="region of interest" description="Disordered" evidence="7">
    <location>
        <begin position="390"/>
        <end position="422"/>
    </location>
</feature>
<dbReference type="GO" id="GO:0098552">
    <property type="term" value="C:side of membrane"/>
    <property type="evidence" value="ECO:0007669"/>
    <property type="project" value="UniProtKB-KW"/>
</dbReference>
<keyword evidence="3" id="KW-0336">GPI-anchor</keyword>
<feature type="signal peptide" evidence="8">
    <location>
        <begin position="1"/>
        <end position="21"/>
    </location>
</feature>
<dbReference type="AlphaFoldDB" id="A0A1V0FY32"/>
<evidence type="ECO:0000256" key="7">
    <source>
        <dbReference type="SAM" id="MobiDB-lite"/>
    </source>
</evidence>
<dbReference type="Gene3D" id="1.10.470.10">
    <property type="entry name" value="Variant Surface Glycoprotein, subunit A, domain 2"/>
    <property type="match status" value="1"/>
</dbReference>
<comment type="subcellular location">
    <subcellularLocation>
        <location evidence="1">Cell membrane</location>
        <topology evidence="1">Lipid-anchor</topology>
        <topology evidence="1">GPI-anchor</topology>
    </subcellularLocation>
</comment>
<dbReference type="GO" id="GO:0042783">
    <property type="term" value="P:symbiont-mediated evasion of host immune response"/>
    <property type="evidence" value="ECO:0007669"/>
    <property type="project" value="InterPro"/>
</dbReference>
<sequence>MNRFILNITLAVIGLSTFSQAAPHKSFKWESVLPLCNLGVFLKKVPAEVRRQLSKAKQATDAAVEARLKAASASAAATEANKTIVYKAVELAAEQCIKTATSQMHRITAAGLTSTALGAQTVGHIEEFLGLLKAMSKGGTGTGYCLNKNGVTTALEETKKGDEECTDLTFDEGENRLAFDPEVINGNGFKAFNSNNILDGTASKCSLLYKGSSDTASSTDIFQKNGPHSAVQGFVMLKPKDTNNEAANLGKQDNIANEWTAKQTTTTAEKLYAALAATKKLGENDETCGTDATKVIKNVMAKKKVEELITNLLKVTYPTDKKSQAQADAEAMINGVAGDETKPEEKILEQIENSAALKIHGDETQPGQVKDLKETTALQASIFAQTSTKANKPPAEAKRCDPVNTQATKKETDETCEKKGTGDNCKDGCKVVEENGAKKPKLNRKKMKK</sequence>
<evidence type="ECO:0000256" key="3">
    <source>
        <dbReference type="ARBA" id="ARBA00022622"/>
    </source>
</evidence>
<organism evidence="10">
    <name type="scientific">Trypanosoma brucei</name>
    <dbReference type="NCBI Taxonomy" id="5691"/>
    <lineage>
        <taxon>Eukaryota</taxon>
        <taxon>Discoba</taxon>
        <taxon>Euglenozoa</taxon>
        <taxon>Kinetoplastea</taxon>
        <taxon>Metakinetoplastina</taxon>
        <taxon>Trypanosomatida</taxon>
        <taxon>Trypanosomatidae</taxon>
        <taxon>Trypanosoma</taxon>
    </lineage>
</organism>
<name>A0A1V0FY32_9TRYP</name>
<evidence type="ECO:0000313" key="10">
    <source>
        <dbReference type="EMBL" id="ARB50687.1"/>
    </source>
</evidence>
<evidence type="ECO:0000256" key="6">
    <source>
        <dbReference type="ARBA" id="ARBA00023288"/>
    </source>
</evidence>
<keyword evidence="2" id="KW-1003">Cell membrane</keyword>
<evidence type="ECO:0000259" key="9">
    <source>
        <dbReference type="Pfam" id="PF00913"/>
    </source>
</evidence>
<feature type="domain" description="Trypanosome variant surface glycoprotein A-type N-terminal" evidence="9">
    <location>
        <begin position="10"/>
        <end position="382"/>
    </location>
</feature>
<keyword evidence="6" id="KW-0449">Lipoprotein</keyword>
<dbReference type="EMBL" id="KY404436">
    <property type="protein sequence ID" value="ARB50687.1"/>
    <property type="molecule type" value="Genomic_DNA"/>
</dbReference>